<keyword evidence="2" id="KW-1185">Reference proteome</keyword>
<evidence type="ECO:0000313" key="1">
    <source>
        <dbReference type="EMBL" id="PBK65226.1"/>
    </source>
</evidence>
<dbReference type="AlphaFoldDB" id="A0A2H3BQ71"/>
<name>A0A2H3BQ71_9AGAR</name>
<dbReference type="Proteomes" id="UP000218334">
    <property type="component" value="Unassembled WGS sequence"/>
</dbReference>
<sequence>MYRPLTWSYQRASFPRDDQDTTRNEYNDKSSYVSMAMYKIHRDSATAFHGHCVWSIWLYWTAWLSPSYRVKMCSGKRRWLHVKDIGNNGTVASETGRDLR</sequence>
<evidence type="ECO:0000313" key="2">
    <source>
        <dbReference type="Proteomes" id="UP000218334"/>
    </source>
</evidence>
<dbReference type="EMBL" id="KZ293446">
    <property type="protein sequence ID" value="PBK65226.1"/>
    <property type="molecule type" value="Genomic_DNA"/>
</dbReference>
<protein>
    <submittedName>
        <fullName evidence="1">Uncharacterized protein</fullName>
    </submittedName>
</protein>
<proteinExistence type="predicted"/>
<accession>A0A2H3BQ71</accession>
<reference evidence="2" key="1">
    <citation type="journal article" date="2017" name="Nat. Ecol. Evol.">
        <title>Genome expansion and lineage-specific genetic innovations in the forest pathogenic fungi Armillaria.</title>
        <authorList>
            <person name="Sipos G."/>
            <person name="Prasanna A.N."/>
            <person name="Walter M.C."/>
            <person name="O'Connor E."/>
            <person name="Balint B."/>
            <person name="Krizsan K."/>
            <person name="Kiss B."/>
            <person name="Hess J."/>
            <person name="Varga T."/>
            <person name="Slot J."/>
            <person name="Riley R."/>
            <person name="Boka B."/>
            <person name="Rigling D."/>
            <person name="Barry K."/>
            <person name="Lee J."/>
            <person name="Mihaltcheva S."/>
            <person name="LaButti K."/>
            <person name="Lipzen A."/>
            <person name="Waldron R."/>
            <person name="Moloney N.M."/>
            <person name="Sperisen C."/>
            <person name="Kredics L."/>
            <person name="Vagvoelgyi C."/>
            <person name="Patrignani A."/>
            <person name="Fitzpatrick D."/>
            <person name="Nagy I."/>
            <person name="Doyle S."/>
            <person name="Anderson J.B."/>
            <person name="Grigoriev I.V."/>
            <person name="Gueldener U."/>
            <person name="Muensterkoetter M."/>
            <person name="Nagy L.G."/>
        </authorList>
    </citation>
    <scope>NUCLEOTIDE SEQUENCE [LARGE SCALE GENOMIC DNA]</scope>
    <source>
        <strain evidence="2">28-4</strain>
    </source>
</reference>
<gene>
    <name evidence="1" type="ORF">ARMSODRAFT_978351</name>
</gene>
<organism evidence="1 2">
    <name type="scientific">Armillaria solidipes</name>
    <dbReference type="NCBI Taxonomy" id="1076256"/>
    <lineage>
        <taxon>Eukaryota</taxon>
        <taxon>Fungi</taxon>
        <taxon>Dikarya</taxon>
        <taxon>Basidiomycota</taxon>
        <taxon>Agaricomycotina</taxon>
        <taxon>Agaricomycetes</taxon>
        <taxon>Agaricomycetidae</taxon>
        <taxon>Agaricales</taxon>
        <taxon>Marasmiineae</taxon>
        <taxon>Physalacriaceae</taxon>
        <taxon>Armillaria</taxon>
    </lineage>
</organism>